<gene>
    <name evidence="2" type="ORF">D7M11_28130</name>
</gene>
<accession>A0A3B0BLU8</accession>
<dbReference type="InterPro" id="IPR006059">
    <property type="entry name" value="SBP"/>
</dbReference>
<keyword evidence="1" id="KW-1133">Transmembrane helix</keyword>
<protein>
    <submittedName>
        <fullName evidence="2">Extracellular solute-binding protein</fullName>
    </submittedName>
</protein>
<keyword evidence="3" id="KW-1185">Reference proteome</keyword>
<feature type="transmembrane region" description="Helical" evidence="1">
    <location>
        <begin position="25"/>
        <end position="42"/>
    </location>
</feature>
<comment type="caution">
    <text evidence="2">The sequence shown here is derived from an EMBL/GenBank/DDBJ whole genome shotgun (WGS) entry which is preliminary data.</text>
</comment>
<keyword evidence="1" id="KW-0472">Membrane</keyword>
<dbReference type="SUPFAM" id="SSF53850">
    <property type="entry name" value="Periplasmic binding protein-like II"/>
    <property type="match status" value="1"/>
</dbReference>
<dbReference type="PANTHER" id="PTHR43649:SF12">
    <property type="entry name" value="DIACETYLCHITOBIOSE BINDING PROTEIN DASA"/>
    <property type="match status" value="1"/>
</dbReference>
<dbReference type="EMBL" id="RBAH01000026">
    <property type="protein sequence ID" value="RKN73019.1"/>
    <property type="molecule type" value="Genomic_DNA"/>
</dbReference>
<dbReference type="Proteomes" id="UP000282311">
    <property type="component" value="Unassembled WGS sequence"/>
</dbReference>
<evidence type="ECO:0000256" key="1">
    <source>
        <dbReference type="SAM" id="Phobius"/>
    </source>
</evidence>
<dbReference type="InterPro" id="IPR050490">
    <property type="entry name" value="Bact_solute-bd_prot1"/>
</dbReference>
<dbReference type="Pfam" id="PF01547">
    <property type="entry name" value="SBP_bac_1"/>
    <property type="match status" value="1"/>
</dbReference>
<dbReference type="AlphaFoldDB" id="A0A3B0BLU8"/>
<evidence type="ECO:0000313" key="2">
    <source>
        <dbReference type="EMBL" id="RKN73019.1"/>
    </source>
</evidence>
<reference evidence="2 3" key="1">
    <citation type="journal article" date="2007" name="Int. J. Syst. Evol. Microbiol.">
        <title>Paenibacillus ginsengarvi sp. nov., isolated from soil from ginseng cultivation.</title>
        <authorList>
            <person name="Yoon M.H."/>
            <person name="Ten L.N."/>
            <person name="Im W.T."/>
        </authorList>
    </citation>
    <scope>NUCLEOTIDE SEQUENCE [LARGE SCALE GENOMIC DNA]</scope>
    <source>
        <strain evidence="2 3">KCTC 13059</strain>
    </source>
</reference>
<name>A0A3B0BLU8_9BACL</name>
<keyword evidence="1" id="KW-0812">Transmembrane</keyword>
<dbReference type="OrthoDB" id="9787283at2"/>
<proteinExistence type="predicted"/>
<dbReference type="PANTHER" id="PTHR43649">
    <property type="entry name" value="ARABINOSE-BINDING PROTEIN-RELATED"/>
    <property type="match status" value="1"/>
</dbReference>
<dbReference type="Gene3D" id="3.40.190.10">
    <property type="entry name" value="Periplasmic binding protein-like II"/>
    <property type="match status" value="2"/>
</dbReference>
<sequence length="550" mass="60948">MLPRRTYPATEGGKSPVTVKARKRIAAGAVLLLIAGSLAWFGSRPTNSAKPEGGPPAFLTQGMPIMSRPVELTFLAGKSATSASSWDDVLVWKHYAGMSNMRIRFQLVPFESLGETRKLMLATGNYPDAFYAGRLTAAELMKYGKEGVLVPLEDLIDKYAPNIRALLGRYPDLRNSLTMPDGHIYSVPSYYDPDFLSMLIGTPLWINRKWLETLHMPEPQTTDELYAYLKAVKERDPNGNGVADEIPYGSIGINVLLHQLKGAWGLGNRGLANVNVDWDEKSGRLRFIPADPAYKELLEYVHMLYAEGLIEKDIFTIGSGEFYAKGALGVYGSAVMPNPFTLMKMTGYVGAPALQGPHGDRLYSHVKPPLAHIGAFAVTNKNKYPEATLRWIDYLFGDEGSKLFFMGVPSVSYEETPDGELRYVEPITASPDGLTMEQALTPYVTWLGGSYPGYARAPLFKGSESLPESLAAAEKVKPYAVKEIWPPFNFSPGSLGTEITSYVQSMQYKFITGEVPFTDWDKYIGNLKMIGLDSYMQQYNEAFQAYSRSK</sequence>
<evidence type="ECO:0000313" key="3">
    <source>
        <dbReference type="Proteomes" id="UP000282311"/>
    </source>
</evidence>
<organism evidence="2 3">
    <name type="scientific">Paenibacillus ginsengarvi</name>
    <dbReference type="NCBI Taxonomy" id="400777"/>
    <lineage>
        <taxon>Bacteria</taxon>
        <taxon>Bacillati</taxon>
        <taxon>Bacillota</taxon>
        <taxon>Bacilli</taxon>
        <taxon>Bacillales</taxon>
        <taxon>Paenibacillaceae</taxon>
        <taxon>Paenibacillus</taxon>
    </lineage>
</organism>